<evidence type="ECO:0000256" key="3">
    <source>
        <dbReference type="ARBA" id="ARBA00022514"/>
    </source>
</evidence>
<keyword evidence="3" id="KW-0202">Cytokine</keyword>
<reference evidence="6" key="4">
    <citation type="submission" date="2025-09" db="UniProtKB">
        <authorList>
            <consortium name="Ensembl"/>
        </authorList>
    </citation>
    <scope>IDENTIFICATION</scope>
</reference>
<accession>A0A3B1K575</accession>
<comment type="subcellular location">
    <subcellularLocation>
        <location evidence="1">Membrane</location>
    </subcellularLocation>
</comment>
<keyword evidence="4" id="KW-0472">Membrane</keyword>
<dbReference type="GO" id="GO:0005615">
    <property type="term" value="C:extracellular space"/>
    <property type="evidence" value="ECO:0007669"/>
    <property type="project" value="UniProtKB-KW"/>
</dbReference>
<dbReference type="GO" id="GO:0016020">
    <property type="term" value="C:membrane"/>
    <property type="evidence" value="ECO:0007669"/>
    <property type="project" value="UniProtKB-SubCell"/>
</dbReference>
<reference evidence="6" key="3">
    <citation type="submission" date="2025-08" db="UniProtKB">
        <authorList>
            <consortium name="Ensembl"/>
        </authorList>
    </citation>
    <scope>IDENTIFICATION</scope>
</reference>
<dbReference type="STRING" id="7994.ENSAMXP00000049817"/>
<dbReference type="Pfam" id="PF00229">
    <property type="entry name" value="TNF"/>
    <property type="match status" value="1"/>
</dbReference>
<dbReference type="InParanoid" id="A0A3B1K575"/>
<dbReference type="Ensembl" id="ENSAMXT00000037626.1">
    <property type="protein sequence ID" value="ENSAMXP00000049817.1"/>
    <property type="gene ID" value="ENSAMXG00000031789.1"/>
</dbReference>
<dbReference type="Proteomes" id="UP000018467">
    <property type="component" value="Unassembled WGS sequence"/>
</dbReference>
<keyword evidence="7" id="KW-1185">Reference proteome</keyword>
<dbReference type="GO" id="GO:0006955">
    <property type="term" value="P:immune response"/>
    <property type="evidence" value="ECO:0007669"/>
    <property type="project" value="InterPro"/>
</dbReference>
<evidence type="ECO:0000256" key="1">
    <source>
        <dbReference type="ARBA" id="ARBA00004370"/>
    </source>
</evidence>
<evidence type="ECO:0000313" key="6">
    <source>
        <dbReference type="Ensembl" id="ENSAMXP00000049817.1"/>
    </source>
</evidence>
<evidence type="ECO:0000259" key="5">
    <source>
        <dbReference type="PROSITE" id="PS50049"/>
    </source>
</evidence>
<dbReference type="Bgee" id="ENSAMXG00000031789">
    <property type="expression patterns" value="Expressed in ovary and 14 other cell types or tissues"/>
</dbReference>
<organism evidence="6 7">
    <name type="scientific">Astyanax mexicanus</name>
    <name type="common">Blind cave fish</name>
    <name type="synonym">Astyanax fasciatus mexicanus</name>
    <dbReference type="NCBI Taxonomy" id="7994"/>
    <lineage>
        <taxon>Eukaryota</taxon>
        <taxon>Metazoa</taxon>
        <taxon>Chordata</taxon>
        <taxon>Craniata</taxon>
        <taxon>Vertebrata</taxon>
        <taxon>Euteleostomi</taxon>
        <taxon>Actinopterygii</taxon>
        <taxon>Neopterygii</taxon>
        <taxon>Teleostei</taxon>
        <taxon>Ostariophysi</taxon>
        <taxon>Characiformes</taxon>
        <taxon>Characoidei</taxon>
        <taxon>Acestrorhamphidae</taxon>
        <taxon>Acestrorhamphinae</taxon>
        <taxon>Astyanax</taxon>
    </lineage>
</organism>
<dbReference type="SUPFAM" id="SSF49842">
    <property type="entry name" value="TNF-like"/>
    <property type="match status" value="1"/>
</dbReference>
<protein>
    <recommendedName>
        <fullName evidence="5">THD domain-containing protein</fullName>
    </recommendedName>
</protein>
<dbReference type="GO" id="GO:0005125">
    <property type="term" value="F:cytokine activity"/>
    <property type="evidence" value="ECO:0007669"/>
    <property type="project" value="UniProtKB-KW"/>
</dbReference>
<dbReference type="GO" id="GO:0005164">
    <property type="term" value="F:tumor necrosis factor receptor binding"/>
    <property type="evidence" value="ECO:0007669"/>
    <property type="project" value="InterPro"/>
</dbReference>
<dbReference type="SMART" id="SM00207">
    <property type="entry name" value="TNF"/>
    <property type="match status" value="1"/>
</dbReference>
<proteinExistence type="inferred from homology"/>
<sequence length="165" mass="18753">MRESTTTLLLESPSKRLLPLITESSQPASQVRHSFVLLSSGKIHATIIHWYPEQGNLQHFGYNNGRVLVQKSGLYYVYNGVQLIQYVFVERLSYSSTLRTTLLMKSGNTFQWKRGTYHMCCQQQSGVFSLQAGEGLYVSVSNSWMLDPEAEGSYFGAFRVRDLLV</sequence>
<comment type="similarity">
    <text evidence="2">Belongs to the tumor necrosis factor family.</text>
</comment>
<dbReference type="PROSITE" id="PS50049">
    <property type="entry name" value="THD_2"/>
    <property type="match status" value="1"/>
</dbReference>
<name>A0A3B1K575_ASTMX</name>
<evidence type="ECO:0000256" key="4">
    <source>
        <dbReference type="ARBA" id="ARBA00023136"/>
    </source>
</evidence>
<evidence type="ECO:0000313" key="7">
    <source>
        <dbReference type="Proteomes" id="UP000018467"/>
    </source>
</evidence>
<reference evidence="7" key="2">
    <citation type="journal article" date="2014" name="Nat. Commun.">
        <title>The cavefish genome reveals candidate genes for eye loss.</title>
        <authorList>
            <person name="McGaugh S.E."/>
            <person name="Gross J.B."/>
            <person name="Aken B."/>
            <person name="Blin M."/>
            <person name="Borowsky R."/>
            <person name="Chalopin D."/>
            <person name="Hinaux H."/>
            <person name="Jeffery W.R."/>
            <person name="Keene A."/>
            <person name="Ma L."/>
            <person name="Minx P."/>
            <person name="Murphy D."/>
            <person name="O'Quin K.E."/>
            <person name="Retaux S."/>
            <person name="Rohner N."/>
            <person name="Searle S.M."/>
            <person name="Stahl B.A."/>
            <person name="Tabin C."/>
            <person name="Volff J.N."/>
            <person name="Yoshizawa M."/>
            <person name="Warren W.C."/>
        </authorList>
    </citation>
    <scope>NUCLEOTIDE SEQUENCE [LARGE SCALE GENOMIC DNA]</scope>
    <source>
        <strain evidence="7">female</strain>
    </source>
</reference>
<dbReference type="GeneTree" id="ENSGT00970000196952"/>
<dbReference type="Gene3D" id="2.60.120.40">
    <property type="match status" value="1"/>
</dbReference>
<evidence type="ECO:0000256" key="2">
    <source>
        <dbReference type="ARBA" id="ARBA00008670"/>
    </source>
</evidence>
<dbReference type="AlphaFoldDB" id="A0A3B1K575"/>
<dbReference type="InterPro" id="IPR008983">
    <property type="entry name" value="Tumour_necrosis_fac-like_dom"/>
</dbReference>
<dbReference type="InterPro" id="IPR006052">
    <property type="entry name" value="TNF_dom"/>
</dbReference>
<dbReference type="PANTHER" id="PTHR11471">
    <property type="entry name" value="TUMOR NECROSIS FACTOR FAMILY MEMBER"/>
    <property type="match status" value="1"/>
</dbReference>
<dbReference type="PANTHER" id="PTHR11471:SF54">
    <property type="entry name" value="TNF SUPERFAMILY MEMBER 11"/>
    <property type="match status" value="1"/>
</dbReference>
<reference evidence="7" key="1">
    <citation type="submission" date="2013-03" db="EMBL/GenBank/DDBJ databases">
        <authorList>
            <person name="Jeffery W."/>
            <person name="Warren W."/>
            <person name="Wilson R.K."/>
        </authorList>
    </citation>
    <scope>NUCLEOTIDE SEQUENCE</scope>
    <source>
        <strain evidence="7">female</strain>
    </source>
</reference>
<feature type="domain" description="THD" evidence="5">
    <location>
        <begin position="13"/>
        <end position="160"/>
    </location>
</feature>